<feature type="transmembrane region" description="Helical" evidence="2">
    <location>
        <begin position="82"/>
        <end position="103"/>
    </location>
</feature>
<keyword evidence="2" id="KW-0472">Membrane</keyword>
<evidence type="ECO:0000256" key="2">
    <source>
        <dbReference type="SAM" id="Phobius"/>
    </source>
</evidence>
<dbReference type="EMBL" id="CP051143">
    <property type="protein sequence ID" value="QIX02304.1"/>
    <property type="molecule type" value="Genomic_DNA"/>
</dbReference>
<keyword evidence="4" id="KW-1185">Reference proteome</keyword>
<keyword evidence="2" id="KW-1133">Transmembrane helix</keyword>
<gene>
    <name evidence="3" type="ORF">AMS68_007821</name>
</gene>
<reference evidence="3 4" key="1">
    <citation type="journal article" date="2016" name="Sci. Rep.">
        <title>Peltaster fructicola genome reveals evolution from an invasive phytopathogen to an ectophytic parasite.</title>
        <authorList>
            <person name="Xu C."/>
            <person name="Chen H."/>
            <person name="Gleason M.L."/>
            <person name="Xu J.R."/>
            <person name="Liu H."/>
            <person name="Zhang R."/>
            <person name="Sun G."/>
        </authorList>
    </citation>
    <scope>NUCLEOTIDE SEQUENCE [LARGE SCALE GENOMIC DNA]</scope>
    <source>
        <strain evidence="3 4">LNHT1506</strain>
    </source>
</reference>
<evidence type="ECO:0000313" key="4">
    <source>
        <dbReference type="Proteomes" id="UP000503462"/>
    </source>
</evidence>
<accession>A0A6H0Y5L2</accession>
<feature type="region of interest" description="Disordered" evidence="1">
    <location>
        <begin position="168"/>
        <end position="198"/>
    </location>
</feature>
<evidence type="ECO:0000256" key="1">
    <source>
        <dbReference type="SAM" id="MobiDB-lite"/>
    </source>
</evidence>
<feature type="compositionally biased region" description="Polar residues" evidence="1">
    <location>
        <begin position="168"/>
        <end position="192"/>
    </location>
</feature>
<proteinExistence type="predicted"/>
<keyword evidence="2" id="KW-0812">Transmembrane</keyword>
<sequence>MEIRNIILHFAAVLSALTQAALFGIVITIAVVELPIERLRPFVLASSTLNGLLLLALLIILARILGDLRTTSFGHWFCSLSFTLSTTALALSFYVLASVWSIYKFKSSDLNTSVTACLVVTGIVLCSLTLITQFITHLLLLFPGQEDTDERSPTPSPKRLSATLKSLTSPLTPSRTQPAPYTRLSTRYTVSSRRGKAR</sequence>
<protein>
    <submittedName>
        <fullName evidence="3">Uncharacterized protein</fullName>
    </submittedName>
</protein>
<dbReference type="Proteomes" id="UP000503462">
    <property type="component" value="Chromosome 5"/>
</dbReference>
<organism evidence="3 4">
    <name type="scientific">Peltaster fructicola</name>
    <dbReference type="NCBI Taxonomy" id="286661"/>
    <lineage>
        <taxon>Eukaryota</taxon>
        <taxon>Fungi</taxon>
        <taxon>Dikarya</taxon>
        <taxon>Ascomycota</taxon>
        <taxon>Pezizomycotina</taxon>
        <taxon>Dothideomycetes</taxon>
        <taxon>Dothideomycetes incertae sedis</taxon>
        <taxon>Peltaster</taxon>
    </lineage>
</organism>
<dbReference type="AlphaFoldDB" id="A0A6H0Y5L2"/>
<feature type="transmembrane region" description="Helical" evidence="2">
    <location>
        <begin position="115"/>
        <end position="142"/>
    </location>
</feature>
<feature type="transmembrane region" description="Helical" evidence="2">
    <location>
        <begin position="42"/>
        <end position="62"/>
    </location>
</feature>
<feature type="transmembrane region" description="Helical" evidence="2">
    <location>
        <begin position="6"/>
        <end position="30"/>
    </location>
</feature>
<name>A0A6H0Y5L2_9PEZI</name>
<evidence type="ECO:0000313" key="3">
    <source>
        <dbReference type="EMBL" id="QIX02304.1"/>
    </source>
</evidence>